<dbReference type="SFLD" id="SFLDG01067">
    <property type="entry name" value="SPASM/twitch_domain_containing"/>
    <property type="match status" value="1"/>
</dbReference>
<evidence type="ECO:0000256" key="5">
    <source>
        <dbReference type="ARBA" id="ARBA00023014"/>
    </source>
</evidence>
<keyword evidence="3" id="KW-0479">Metal-binding</keyword>
<sequence>MRPATIRSSGGALPMDGLTIELTNACNRRCVHCIRNKADSPEYLPLTLARDVLAQTEALGILTICLTGGEVALYPHLEEILALVVKHGFTYSLVTNGHRFQEKIYPLLSVPRNREKLTAVCFSLDGASADTHEALRGPGSFLEVMEAATVCKLANIPFTLKSFISNFNKAELTDLAILGANLGAQDHGFLHPFPSPRLIREEVIPSPEELHRIARQVTGSLAQALKPHISLEGYGYGPVLFTCHNILHSTNMDYQGNLILCCNLSHVTQEEGVPSSFGREWLADLKETSLKEGIIRHFHGVAQLMEARLRDMEELRGPAYIPCYWCLQHFGKLDWLRDFPGSPWFTGVIEEESRHARG</sequence>
<dbReference type="InterPro" id="IPR007197">
    <property type="entry name" value="rSAM"/>
</dbReference>
<evidence type="ECO:0000313" key="7">
    <source>
        <dbReference type="EMBL" id="HHS28917.1"/>
    </source>
</evidence>
<evidence type="ECO:0000259" key="6">
    <source>
        <dbReference type="PROSITE" id="PS51918"/>
    </source>
</evidence>
<evidence type="ECO:0000256" key="3">
    <source>
        <dbReference type="ARBA" id="ARBA00022723"/>
    </source>
</evidence>
<dbReference type="EMBL" id="DTGR01000066">
    <property type="protein sequence ID" value="HHS28917.1"/>
    <property type="molecule type" value="Genomic_DNA"/>
</dbReference>
<dbReference type="PROSITE" id="PS51918">
    <property type="entry name" value="RADICAL_SAM"/>
    <property type="match status" value="1"/>
</dbReference>
<name>A0A7V6A2C2_9BACT</name>
<dbReference type="InterPro" id="IPR013785">
    <property type="entry name" value="Aldolase_TIM"/>
</dbReference>
<dbReference type="AlphaFoldDB" id="A0A7V6A2C2"/>
<proteinExistence type="predicted"/>
<dbReference type="GO" id="GO:0046872">
    <property type="term" value="F:metal ion binding"/>
    <property type="evidence" value="ECO:0007669"/>
    <property type="project" value="UniProtKB-KW"/>
</dbReference>
<dbReference type="SUPFAM" id="SSF102114">
    <property type="entry name" value="Radical SAM enzymes"/>
    <property type="match status" value="1"/>
</dbReference>
<keyword evidence="2" id="KW-0949">S-adenosyl-L-methionine</keyword>
<feature type="domain" description="Radical SAM core" evidence="6">
    <location>
        <begin position="12"/>
        <end position="220"/>
    </location>
</feature>
<dbReference type="GO" id="GO:0051536">
    <property type="term" value="F:iron-sulfur cluster binding"/>
    <property type="evidence" value="ECO:0007669"/>
    <property type="project" value="UniProtKB-KW"/>
</dbReference>
<dbReference type="InterPro" id="IPR058240">
    <property type="entry name" value="rSAM_sf"/>
</dbReference>
<protein>
    <submittedName>
        <fullName evidence="7">Radical SAM protein</fullName>
    </submittedName>
</protein>
<dbReference type="InterPro" id="IPR050377">
    <property type="entry name" value="Radical_SAM_PqqE_MftC-like"/>
</dbReference>
<evidence type="ECO:0000256" key="2">
    <source>
        <dbReference type="ARBA" id="ARBA00022691"/>
    </source>
</evidence>
<dbReference type="GO" id="GO:0003824">
    <property type="term" value="F:catalytic activity"/>
    <property type="evidence" value="ECO:0007669"/>
    <property type="project" value="InterPro"/>
</dbReference>
<dbReference type="PANTHER" id="PTHR11228">
    <property type="entry name" value="RADICAL SAM DOMAIN PROTEIN"/>
    <property type="match status" value="1"/>
</dbReference>
<comment type="caution">
    <text evidence="7">The sequence shown here is derived from an EMBL/GenBank/DDBJ whole genome shotgun (WGS) entry which is preliminary data.</text>
</comment>
<gene>
    <name evidence="7" type="ORF">ENV52_04365</name>
</gene>
<accession>A0A7V6A2C2</accession>
<reference evidence="7" key="1">
    <citation type="journal article" date="2020" name="mSystems">
        <title>Genome- and Community-Level Interaction Insights into Carbon Utilization and Element Cycling Functions of Hydrothermarchaeota in Hydrothermal Sediment.</title>
        <authorList>
            <person name="Zhou Z."/>
            <person name="Liu Y."/>
            <person name="Xu W."/>
            <person name="Pan J."/>
            <person name="Luo Z.H."/>
            <person name="Li M."/>
        </authorList>
    </citation>
    <scope>NUCLEOTIDE SEQUENCE [LARGE SCALE GENOMIC DNA]</scope>
    <source>
        <strain evidence="7">SpSt-767</strain>
    </source>
</reference>
<keyword evidence="5" id="KW-0411">Iron-sulfur</keyword>
<dbReference type="Pfam" id="PF04055">
    <property type="entry name" value="Radical_SAM"/>
    <property type="match status" value="1"/>
</dbReference>
<comment type="cofactor">
    <cofactor evidence="1">
        <name>[4Fe-4S] cluster</name>
        <dbReference type="ChEBI" id="CHEBI:49883"/>
    </cofactor>
</comment>
<evidence type="ECO:0000256" key="4">
    <source>
        <dbReference type="ARBA" id="ARBA00023004"/>
    </source>
</evidence>
<evidence type="ECO:0000256" key="1">
    <source>
        <dbReference type="ARBA" id="ARBA00001966"/>
    </source>
</evidence>
<dbReference type="Gene3D" id="3.20.20.70">
    <property type="entry name" value="Aldolase class I"/>
    <property type="match status" value="1"/>
</dbReference>
<dbReference type="SFLD" id="SFLDS00029">
    <property type="entry name" value="Radical_SAM"/>
    <property type="match status" value="1"/>
</dbReference>
<dbReference type="CDD" id="cd01335">
    <property type="entry name" value="Radical_SAM"/>
    <property type="match status" value="1"/>
</dbReference>
<organism evidence="7">
    <name type="scientific">Desulfobacca acetoxidans</name>
    <dbReference type="NCBI Taxonomy" id="60893"/>
    <lineage>
        <taxon>Bacteria</taxon>
        <taxon>Pseudomonadati</taxon>
        <taxon>Thermodesulfobacteriota</taxon>
        <taxon>Desulfobaccia</taxon>
        <taxon>Desulfobaccales</taxon>
        <taxon>Desulfobaccaceae</taxon>
        <taxon>Desulfobacca</taxon>
    </lineage>
</organism>
<keyword evidence="4" id="KW-0408">Iron</keyword>
<dbReference type="PANTHER" id="PTHR11228:SF7">
    <property type="entry name" value="PQQA PEPTIDE CYCLASE"/>
    <property type="match status" value="1"/>
</dbReference>